<protein>
    <submittedName>
        <fullName evidence="1">Selenide, water dikinase</fullName>
        <ecNumber evidence="1">2.7.9.3</ecNumber>
    </submittedName>
</protein>
<dbReference type="EC" id="2.7.9.3" evidence="1"/>
<accession>A0A1L3NCU1</accession>
<dbReference type="EMBL" id="CP013243">
    <property type="protein sequence ID" value="APH13913.1"/>
    <property type="molecule type" value="Genomic_DNA"/>
</dbReference>
<gene>
    <name evidence="1" type="primary">selD</name>
    <name evidence="1" type="ORF">NPD5_2955</name>
</gene>
<keyword evidence="1" id="KW-0808">Transferase</keyword>
<organism evidence="1 2">
    <name type="scientific">Clostridium sporogenes</name>
    <dbReference type="NCBI Taxonomy" id="1509"/>
    <lineage>
        <taxon>Bacteria</taxon>
        <taxon>Bacillati</taxon>
        <taxon>Bacillota</taxon>
        <taxon>Clostridia</taxon>
        <taxon>Eubacteriales</taxon>
        <taxon>Clostridiaceae</taxon>
        <taxon>Clostridium</taxon>
    </lineage>
</organism>
<dbReference type="GO" id="GO:0004756">
    <property type="term" value="F:selenide, water dikinase activity"/>
    <property type="evidence" value="ECO:0007669"/>
    <property type="project" value="UniProtKB-EC"/>
</dbReference>
<dbReference type="AlphaFoldDB" id="A0A1L3NCU1"/>
<evidence type="ECO:0000313" key="1">
    <source>
        <dbReference type="EMBL" id="APH13913.1"/>
    </source>
</evidence>
<keyword evidence="1" id="KW-0418">Kinase</keyword>
<reference evidence="1 2" key="1">
    <citation type="submission" date="2015-11" db="EMBL/GenBank/DDBJ databases">
        <authorList>
            <person name="Hill K.K."/>
            <person name="Shirey T.B."/>
            <person name="Raphael B."/>
            <person name="Daligault H.E."/>
            <person name="Davenport K.W."/>
            <person name="Bruce D.C."/>
            <person name="Foley B.T."/>
            <person name="Johnson S.L."/>
        </authorList>
    </citation>
    <scope>NUCLEOTIDE SEQUENCE [LARGE SCALE GENOMIC DNA]</scope>
    <source>
        <strain evidence="1 2">CDC_1632</strain>
    </source>
</reference>
<sequence length="30" mass="3352">MSNNINIKEGEACSIEKKEIRLTELSRTSG</sequence>
<dbReference type="Proteomes" id="UP000182204">
    <property type="component" value="Chromosome"/>
</dbReference>
<proteinExistence type="predicted"/>
<name>A0A1L3NCU1_CLOSG</name>
<evidence type="ECO:0000313" key="2">
    <source>
        <dbReference type="Proteomes" id="UP000182204"/>
    </source>
</evidence>